<accession>A0ABV1ENL9</accession>
<proteinExistence type="predicted"/>
<dbReference type="EMBL" id="JBBMFT010000003">
    <property type="protein sequence ID" value="MEQ2456191.1"/>
    <property type="molecule type" value="Genomic_DNA"/>
</dbReference>
<name>A0ABV1ENL9_9FIRM</name>
<reference evidence="1 2" key="1">
    <citation type="submission" date="2024-03" db="EMBL/GenBank/DDBJ databases">
        <title>Human intestinal bacterial collection.</title>
        <authorList>
            <person name="Pauvert C."/>
            <person name="Hitch T.C.A."/>
            <person name="Clavel T."/>
        </authorList>
    </citation>
    <scope>NUCLEOTIDE SEQUENCE [LARGE SCALE GENOMIC DNA]</scope>
    <source>
        <strain evidence="1 2">CLA-AP-H34</strain>
    </source>
</reference>
<comment type="caution">
    <text evidence="1">The sequence shown here is derived from an EMBL/GenBank/DDBJ whole genome shotgun (WGS) entry which is preliminary data.</text>
</comment>
<dbReference type="RefSeq" id="WP_349139777.1">
    <property type="nucleotide sequence ID" value="NZ_JBBMFT010000003.1"/>
</dbReference>
<gene>
    <name evidence="1" type="ORF">WMO45_06610</name>
</gene>
<evidence type="ECO:0000313" key="1">
    <source>
        <dbReference type="EMBL" id="MEQ2456191.1"/>
    </source>
</evidence>
<evidence type="ECO:0000313" key="2">
    <source>
        <dbReference type="Proteomes" id="UP001440599"/>
    </source>
</evidence>
<protein>
    <recommendedName>
        <fullName evidence="3">FdrA domain protein</fullName>
    </recommendedName>
</protein>
<organism evidence="1 2">
    <name type="scientific">Flavonifractor hominis</name>
    <dbReference type="NCBI Taxonomy" id="3133178"/>
    <lineage>
        <taxon>Bacteria</taxon>
        <taxon>Bacillati</taxon>
        <taxon>Bacillota</taxon>
        <taxon>Clostridia</taxon>
        <taxon>Eubacteriales</taxon>
        <taxon>Oscillospiraceae</taxon>
        <taxon>Flavonifractor</taxon>
    </lineage>
</organism>
<keyword evidence="2" id="KW-1185">Reference proteome</keyword>
<dbReference type="Gene3D" id="3.40.50.720">
    <property type="entry name" value="NAD(P)-binding Rossmann-like Domain"/>
    <property type="match status" value="1"/>
</dbReference>
<evidence type="ECO:0008006" key="3">
    <source>
        <dbReference type="Google" id="ProtNLM"/>
    </source>
</evidence>
<dbReference type="Proteomes" id="UP001440599">
    <property type="component" value="Unassembled WGS sequence"/>
</dbReference>
<sequence>MENKLFEEKMSVINLGLPGFFESVKEQGAACVHVDWRPPAGGDVRLIEILDRLRELG</sequence>